<proteinExistence type="predicted"/>
<feature type="domain" description="PpiC" evidence="3">
    <location>
        <begin position="178"/>
        <end position="283"/>
    </location>
</feature>
<evidence type="ECO:0000256" key="2">
    <source>
        <dbReference type="SAM" id="Phobius"/>
    </source>
</evidence>
<keyword evidence="2" id="KW-0472">Membrane</keyword>
<dbReference type="GO" id="GO:0003755">
    <property type="term" value="F:peptidyl-prolyl cis-trans isomerase activity"/>
    <property type="evidence" value="ECO:0007669"/>
    <property type="project" value="UniProtKB-KW"/>
</dbReference>
<dbReference type="PANTHER" id="PTHR47245:SF2">
    <property type="entry name" value="PEPTIDYL-PROLYL CIS-TRANS ISOMERASE HP_0175-RELATED"/>
    <property type="match status" value="1"/>
</dbReference>
<evidence type="ECO:0000313" key="4">
    <source>
        <dbReference type="EMBL" id="KKQ40901.1"/>
    </source>
</evidence>
<evidence type="ECO:0000313" key="5">
    <source>
        <dbReference type="Proteomes" id="UP000034333"/>
    </source>
</evidence>
<keyword evidence="2" id="KW-1133">Transmembrane helix</keyword>
<dbReference type="STRING" id="1619036.US58_C0010G0002"/>
<dbReference type="PROSITE" id="PS50198">
    <property type="entry name" value="PPIC_PPIASE_2"/>
    <property type="match status" value="1"/>
</dbReference>
<evidence type="ECO:0000259" key="3">
    <source>
        <dbReference type="PROSITE" id="PS50198"/>
    </source>
</evidence>
<dbReference type="Pfam" id="PF13616">
    <property type="entry name" value="Rotamase_3"/>
    <property type="match status" value="1"/>
</dbReference>
<dbReference type="SUPFAM" id="SSF109998">
    <property type="entry name" value="Triger factor/SurA peptide-binding domain-like"/>
    <property type="match status" value="1"/>
</dbReference>
<comment type="caution">
    <text evidence="4">The sequence shown here is derived from an EMBL/GenBank/DDBJ whole genome shotgun (WGS) entry which is preliminary data.</text>
</comment>
<dbReference type="Gene3D" id="1.10.4030.10">
    <property type="entry name" value="Porin chaperone SurA, peptide-binding domain"/>
    <property type="match status" value="1"/>
</dbReference>
<reference evidence="4 5" key="1">
    <citation type="journal article" date="2015" name="Nature">
        <title>rRNA introns, odd ribosomes, and small enigmatic genomes across a large radiation of phyla.</title>
        <authorList>
            <person name="Brown C.T."/>
            <person name="Hug L.A."/>
            <person name="Thomas B.C."/>
            <person name="Sharon I."/>
            <person name="Castelle C.J."/>
            <person name="Singh A."/>
            <person name="Wilkins M.J."/>
            <person name="Williams K.H."/>
            <person name="Banfield J.F."/>
        </authorList>
    </citation>
    <scope>NUCLEOTIDE SEQUENCE [LARGE SCALE GENOMIC DNA]</scope>
</reference>
<dbReference type="AlphaFoldDB" id="A0A0G0KJX3"/>
<dbReference type="InterPro" id="IPR050245">
    <property type="entry name" value="PrsA_foldase"/>
</dbReference>
<dbReference type="InterPro" id="IPR027304">
    <property type="entry name" value="Trigger_fact/SurA_dom_sf"/>
</dbReference>
<evidence type="ECO:0000256" key="1">
    <source>
        <dbReference type="PROSITE-ProRule" id="PRU00278"/>
    </source>
</evidence>
<dbReference type="Gene3D" id="3.10.50.40">
    <property type="match status" value="1"/>
</dbReference>
<keyword evidence="2" id="KW-0812">Transmembrane</keyword>
<dbReference type="PANTHER" id="PTHR47245">
    <property type="entry name" value="PEPTIDYLPROLYL ISOMERASE"/>
    <property type="match status" value="1"/>
</dbReference>
<dbReference type="Pfam" id="PF13623">
    <property type="entry name" value="SurA_N_2"/>
    <property type="match status" value="1"/>
</dbReference>
<accession>A0A0G0KJX3</accession>
<sequence length="346" mass="38501">MEQENNQEVKTETQNVQTKSLESKNIKMFLIGLGGLVGAALLISAGVGIYRVYAKTALDPFTVTVAKVLRLPALKVNGDRILYSEFAEDMNAINTMVNFEKSNGNDQADLTSEQMSDQVLWRLANNVLVKQAANTYGIKVEQSEIDELKSNLLQQFKTTAELDAELQKRYGWDLNTYERKVISSFVLQSKLSEQISADTTAREAIKTQAGQVLEKIKAGADFAEMAAQYGEDGTNATGGDLGWFGKGDMVPEFENAVFALKKGELSPTLVETQFGYHIVRLDDTKTETIPASKDNNWKAETKETVKASHILFKLPSAETYLDKQAKQGSIHLYLRVHNPFDELKQQ</sequence>
<gene>
    <name evidence="4" type="ORF">US58_C0010G0002</name>
</gene>
<keyword evidence="1" id="KW-0697">Rotamase</keyword>
<organism evidence="4 5">
    <name type="scientific">Candidatus Magasanikbacteria bacterium GW2011_GWA2_37_8</name>
    <dbReference type="NCBI Taxonomy" id="1619036"/>
    <lineage>
        <taxon>Bacteria</taxon>
        <taxon>Candidatus Magasanikiibacteriota</taxon>
    </lineage>
</organism>
<dbReference type="Proteomes" id="UP000034333">
    <property type="component" value="Unassembled WGS sequence"/>
</dbReference>
<dbReference type="SUPFAM" id="SSF54534">
    <property type="entry name" value="FKBP-like"/>
    <property type="match status" value="1"/>
</dbReference>
<dbReference type="EMBL" id="LBTN01000010">
    <property type="protein sequence ID" value="KKQ40901.1"/>
    <property type="molecule type" value="Genomic_DNA"/>
</dbReference>
<protein>
    <submittedName>
        <fullName evidence="4">Foldase protein PrsA</fullName>
    </submittedName>
</protein>
<dbReference type="InterPro" id="IPR000297">
    <property type="entry name" value="PPIase_PpiC"/>
</dbReference>
<name>A0A0G0KJX3_9BACT</name>
<dbReference type="InterPro" id="IPR046357">
    <property type="entry name" value="PPIase_dom_sf"/>
</dbReference>
<keyword evidence="1" id="KW-0413">Isomerase</keyword>
<feature type="transmembrane region" description="Helical" evidence="2">
    <location>
        <begin position="29"/>
        <end position="53"/>
    </location>
</feature>